<gene>
    <name evidence="7" type="primary">mew_3</name>
    <name evidence="7" type="ORF">TNIN_6021</name>
</gene>
<dbReference type="InterPro" id="IPR032695">
    <property type="entry name" value="Integrin_dom_sf"/>
</dbReference>
<dbReference type="AlphaFoldDB" id="A0A8X6YLF6"/>
<dbReference type="InterPro" id="IPR048286">
    <property type="entry name" value="Integrin_alpha_Ig-like_3"/>
</dbReference>
<keyword evidence="5" id="KW-0812">Transmembrane</keyword>
<keyword evidence="8" id="KW-1185">Reference proteome</keyword>
<dbReference type="EMBL" id="BMAV01021189">
    <property type="protein sequence ID" value="GFY75146.1"/>
    <property type="molecule type" value="Genomic_DNA"/>
</dbReference>
<keyword evidence="4" id="KW-0325">Glycoprotein</keyword>
<accession>A0A8X6YLF6</accession>
<evidence type="ECO:0000256" key="2">
    <source>
        <dbReference type="ARBA" id="ARBA00023037"/>
    </source>
</evidence>
<evidence type="ECO:0000256" key="4">
    <source>
        <dbReference type="ARBA" id="ARBA00023180"/>
    </source>
</evidence>
<protein>
    <submittedName>
        <fullName evidence="7">Integrin alpha-PS1</fullName>
    </submittedName>
</protein>
<feature type="transmembrane region" description="Helical" evidence="5">
    <location>
        <begin position="249"/>
        <end position="273"/>
    </location>
</feature>
<name>A0A8X6YLF6_9ARAC</name>
<dbReference type="Gene3D" id="1.20.5.930">
    <property type="entry name" value="Bicelle-embedded integrin alpha(iib) transmembrane segment"/>
    <property type="match status" value="1"/>
</dbReference>
<dbReference type="GO" id="GO:0007229">
    <property type="term" value="P:integrin-mediated signaling pathway"/>
    <property type="evidence" value="ECO:0007669"/>
    <property type="project" value="UniProtKB-KW"/>
</dbReference>
<reference evidence="7" key="1">
    <citation type="submission" date="2020-08" db="EMBL/GenBank/DDBJ databases">
        <title>Multicomponent nature underlies the extraordinary mechanical properties of spider dragline silk.</title>
        <authorList>
            <person name="Kono N."/>
            <person name="Nakamura H."/>
            <person name="Mori M."/>
            <person name="Yoshida Y."/>
            <person name="Ohtoshi R."/>
            <person name="Malay A.D."/>
            <person name="Moran D.A.P."/>
            <person name="Tomita M."/>
            <person name="Numata K."/>
            <person name="Arakawa K."/>
        </authorList>
    </citation>
    <scope>NUCLEOTIDE SEQUENCE</scope>
</reference>
<feature type="domain" description="Integrin alpha third immunoglobulin-like" evidence="6">
    <location>
        <begin position="95"/>
        <end position="207"/>
    </location>
</feature>
<comment type="subcellular location">
    <subcellularLocation>
        <location evidence="1">Membrane</location>
        <topology evidence="1">Single-pass type I membrane protein</topology>
    </subcellularLocation>
</comment>
<dbReference type="Proteomes" id="UP000886998">
    <property type="component" value="Unassembled WGS sequence"/>
</dbReference>
<dbReference type="SUPFAM" id="SSF69179">
    <property type="entry name" value="Integrin domains"/>
    <property type="match status" value="1"/>
</dbReference>
<evidence type="ECO:0000256" key="5">
    <source>
        <dbReference type="SAM" id="Phobius"/>
    </source>
</evidence>
<evidence type="ECO:0000256" key="3">
    <source>
        <dbReference type="ARBA" id="ARBA00023136"/>
    </source>
</evidence>
<organism evidence="7 8">
    <name type="scientific">Trichonephila inaurata madagascariensis</name>
    <dbReference type="NCBI Taxonomy" id="2747483"/>
    <lineage>
        <taxon>Eukaryota</taxon>
        <taxon>Metazoa</taxon>
        <taxon>Ecdysozoa</taxon>
        <taxon>Arthropoda</taxon>
        <taxon>Chelicerata</taxon>
        <taxon>Arachnida</taxon>
        <taxon>Araneae</taxon>
        <taxon>Araneomorphae</taxon>
        <taxon>Entelegynae</taxon>
        <taxon>Araneoidea</taxon>
        <taxon>Nephilidae</taxon>
        <taxon>Trichonephila</taxon>
        <taxon>Trichonephila inaurata</taxon>
    </lineage>
</organism>
<evidence type="ECO:0000313" key="7">
    <source>
        <dbReference type="EMBL" id="GFY75146.1"/>
    </source>
</evidence>
<dbReference type="Gene3D" id="2.60.40.1530">
    <property type="entry name" value="ntegrin, alpha v. Chain A, domain 4"/>
    <property type="match status" value="1"/>
</dbReference>
<keyword evidence="2 7" id="KW-0401">Integrin</keyword>
<evidence type="ECO:0000256" key="1">
    <source>
        <dbReference type="ARBA" id="ARBA00004479"/>
    </source>
</evidence>
<evidence type="ECO:0000259" key="6">
    <source>
        <dbReference type="Pfam" id="PF20806"/>
    </source>
</evidence>
<proteinExistence type="predicted"/>
<dbReference type="GO" id="GO:0016020">
    <property type="term" value="C:membrane"/>
    <property type="evidence" value="ECO:0007669"/>
    <property type="project" value="UniProtKB-SubCell"/>
</dbReference>
<sequence>MKLSSTSNLRCMATSKWYLWLHWFRDASFWIEIKHRFFDVAFTPVFTDVSMHRPALLDIIGIIFVLSIKAPKNRVIKKDQWLDVTVQSGGPEGYVMIINHGLWLVTGVEVFVSWSYETIGSYKHGKWLLYIVENPEVIGNDYCELDPSQLNPLKLQRHPEELRLASASSYCKRVKRGVEPQELRMEGKIVKVVNLDCEKGTAKCFQFDSRAHICAISDDIRQTDENNGYTFAETKAYPDIALYQKTEEVALWIIILAACAGILLLIILIIILWKRNKPGYEPAPMHKKRILVKSSWQKEGCVFFKQKYCLCN</sequence>
<evidence type="ECO:0000313" key="8">
    <source>
        <dbReference type="Proteomes" id="UP000886998"/>
    </source>
</evidence>
<keyword evidence="3 5" id="KW-0472">Membrane</keyword>
<dbReference type="GO" id="GO:0007157">
    <property type="term" value="P:heterophilic cell-cell adhesion via plasma membrane cell adhesion molecules"/>
    <property type="evidence" value="ECO:0007669"/>
    <property type="project" value="UniProtKB-ARBA"/>
</dbReference>
<comment type="caution">
    <text evidence="7">The sequence shown here is derived from an EMBL/GenBank/DDBJ whole genome shotgun (WGS) entry which is preliminary data.</text>
</comment>
<dbReference type="Pfam" id="PF20806">
    <property type="entry name" value="Integrin_A_Ig_3"/>
    <property type="match status" value="1"/>
</dbReference>
<keyword evidence="5" id="KW-1133">Transmembrane helix</keyword>